<reference evidence="2" key="1">
    <citation type="submission" date="2020-12" db="EMBL/GenBank/DDBJ databases">
        <title>Clostridium thailandense sp. nov., a novel acetogenic bacterium isolated from peat land soil in Thailand.</title>
        <authorList>
            <person name="Chaikitkaew S."/>
            <person name="Birkeland N.K."/>
        </authorList>
    </citation>
    <scope>NUCLEOTIDE SEQUENCE</scope>
    <source>
        <strain evidence="2">DSM 17425</strain>
    </source>
</reference>
<evidence type="ECO:0000256" key="1">
    <source>
        <dbReference type="SAM" id="Phobius"/>
    </source>
</evidence>
<feature type="transmembrane region" description="Helical" evidence="1">
    <location>
        <begin position="82"/>
        <end position="110"/>
    </location>
</feature>
<accession>A0A934M3Z5</accession>
<comment type="caution">
    <text evidence="2">The sequence shown here is derived from an EMBL/GenBank/DDBJ whole genome shotgun (WGS) entry which is preliminary data.</text>
</comment>
<sequence length="228" mass="25594">MFLISIVGAVVAPFMCFIGYLMKKTERPDIPIKFNEFFVDTNLYVVLLIGVLLYGVITSYLFNREYVENTLKNVLTIPISKISIIISKLTLLLIWIITLTVVSWVLTLILGLMGSFEGLNTIILIRSFKEYIIGGSLLFLLSTPTIFVTLVFKDYVPAIVFTIAVTMVNVLIANSKYSVLYPWSAALVIANNGFRPEYPPIYSYISIVATSIIGFVATIIYFKNVDVK</sequence>
<name>A0A934M3Z5_9CLOT</name>
<proteinExistence type="predicted"/>
<feature type="transmembrane region" description="Helical" evidence="1">
    <location>
        <begin position="201"/>
        <end position="222"/>
    </location>
</feature>
<dbReference type="AlphaFoldDB" id="A0A934M3Z5"/>
<gene>
    <name evidence="2" type="ORF">I6U51_05090</name>
</gene>
<keyword evidence="1" id="KW-0812">Transmembrane</keyword>
<keyword evidence="1" id="KW-0472">Membrane</keyword>
<evidence type="ECO:0000313" key="3">
    <source>
        <dbReference type="Proteomes" id="UP000622687"/>
    </source>
</evidence>
<keyword evidence="3" id="KW-1185">Reference proteome</keyword>
<feature type="transmembrane region" description="Helical" evidence="1">
    <location>
        <begin position="6"/>
        <end position="22"/>
    </location>
</feature>
<keyword evidence="1" id="KW-1133">Transmembrane helix</keyword>
<dbReference type="Pfam" id="PF12730">
    <property type="entry name" value="ABC2_membrane_4"/>
    <property type="match status" value="1"/>
</dbReference>
<feature type="transmembrane region" description="Helical" evidence="1">
    <location>
        <begin position="155"/>
        <end position="172"/>
    </location>
</feature>
<organism evidence="2 3">
    <name type="scientific">Clostridium aciditolerans</name>
    <dbReference type="NCBI Taxonomy" id="339861"/>
    <lineage>
        <taxon>Bacteria</taxon>
        <taxon>Bacillati</taxon>
        <taxon>Bacillota</taxon>
        <taxon>Clostridia</taxon>
        <taxon>Eubacteriales</taxon>
        <taxon>Clostridiaceae</taxon>
        <taxon>Clostridium</taxon>
    </lineage>
</organism>
<feature type="transmembrane region" description="Helical" evidence="1">
    <location>
        <begin position="43"/>
        <end position="62"/>
    </location>
</feature>
<protein>
    <submittedName>
        <fullName evidence="2">ABC transporter permease</fullName>
    </submittedName>
</protein>
<dbReference type="Proteomes" id="UP000622687">
    <property type="component" value="Unassembled WGS sequence"/>
</dbReference>
<evidence type="ECO:0000313" key="2">
    <source>
        <dbReference type="EMBL" id="MBI6872083.1"/>
    </source>
</evidence>
<dbReference type="EMBL" id="JAEEGB010000005">
    <property type="protein sequence ID" value="MBI6872083.1"/>
    <property type="molecule type" value="Genomic_DNA"/>
</dbReference>
<feature type="transmembrane region" description="Helical" evidence="1">
    <location>
        <begin position="131"/>
        <end position="149"/>
    </location>
</feature>